<name>A0A372MHI8_9SPIR</name>
<proteinExistence type="predicted"/>
<organism evidence="1 2">
    <name type="scientific">Sphaerochaeta halotolerans</name>
    <dbReference type="NCBI Taxonomy" id="2293840"/>
    <lineage>
        <taxon>Bacteria</taxon>
        <taxon>Pseudomonadati</taxon>
        <taxon>Spirochaetota</taxon>
        <taxon>Spirochaetia</taxon>
        <taxon>Spirochaetales</taxon>
        <taxon>Sphaerochaetaceae</taxon>
        <taxon>Sphaerochaeta</taxon>
    </lineage>
</organism>
<dbReference type="OrthoDB" id="9892598at2"/>
<dbReference type="Proteomes" id="UP000264002">
    <property type="component" value="Unassembled WGS sequence"/>
</dbReference>
<accession>A0A372MHI8</accession>
<reference evidence="1 2" key="2">
    <citation type="submission" date="2018-09" db="EMBL/GenBank/DDBJ databases">
        <title>Genome of Sphaerochaeta halotolerans strain 4-11.</title>
        <authorList>
            <person name="Nazina T.N."/>
            <person name="Sokolova D.S."/>
        </authorList>
    </citation>
    <scope>NUCLEOTIDE SEQUENCE [LARGE SCALE GENOMIC DNA]</scope>
    <source>
        <strain evidence="1 2">4-11</strain>
    </source>
</reference>
<dbReference type="AlphaFoldDB" id="A0A372MHI8"/>
<comment type="caution">
    <text evidence="1">The sequence shown here is derived from an EMBL/GenBank/DDBJ whole genome shotgun (WGS) entry which is preliminary data.</text>
</comment>
<sequence>MLGYDLRVQTIFRFDYCRVFDPPKEQNLLRFSRLIWYGYDEEGPAVYRKDPRTGEVVRIDFQR</sequence>
<gene>
    <name evidence="1" type="ORF">DYP60_06155</name>
</gene>
<protein>
    <submittedName>
        <fullName evidence="1">Uncharacterized protein</fullName>
    </submittedName>
</protein>
<evidence type="ECO:0000313" key="1">
    <source>
        <dbReference type="EMBL" id="RFU95204.1"/>
    </source>
</evidence>
<reference evidence="2" key="1">
    <citation type="submission" date="2018-08" db="EMBL/GenBank/DDBJ databases">
        <authorList>
            <person name="Grouzdev D.S."/>
            <person name="Krutkina M.S."/>
        </authorList>
    </citation>
    <scope>NUCLEOTIDE SEQUENCE [LARGE SCALE GENOMIC DNA]</scope>
    <source>
        <strain evidence="2">4-11</strain>
    </source>
</reference>
<keyword evidence="2" id="KW-1185">Reference proteome</keyword>
<evidence type="ECO:0000313" key="2">
    <source>
        <dbReference type="Proteomes" id="UP000264002"/>
    </source>
</evidence>
<dbReference type="EMBL" id="QUWK01000005">
    <property type="protein sequence ID" value="RFU95204.1"/>
    <property type="molecule type" value="Genomic_DNA"/>
</dbReference>
<dbReference type="RefSeq" id="WP_117330012.1">
    <property type="nucleotide sequence ID" value="NZ_QUWK01000005.1"/>
</dbReference>